<feature type="region of interest" description="Disordered" evidence="1">
    <location>
        <begin position="20"/>
        <end position="76"/>
    </location>
</feature>
<dbReference type="EMBL" id="MG599877">
    <property type="protein sequence ID" value="AVM87599.1"/>
    <property type="molecule type" value="Genomic_RNA"/>
</dbReference>
<reference evidence="2" key="1">
    <citation type="journal article" date="2018" name="Nature">
        <title>The evolutionary history of vertebrate RNA viruses.</title>
        <authorList>
            <person name="Shi M."/>
            <person name="Lin X.D."/>
            <person name="Chen X."/>
            <person name="Tian J.H."/>
            <person name="Chen L.J."/>
            <person name="Li K."/>
            <person name="Wang W."/>
            <person name="Eden J.S."/>
            <person name="Shen J.J."/>
            <person name="Liu L."/>
            <person name="Holmes E.C."/>
            <person name="Zhang Y.Z."/>
        </authorList>
    </citation>
    <scope>NUCLEOTIDE SEQUENCE</scope>
    <source>
        <strain evidence="2">XLXMS83193</strain>
    </source>
</reference>
<proteinExistence type="predicted"/>
<protein>
    <submittedName>
        <fullName evidence="2">Uncharacterized protein</fullName>
    </submittedName>
</protein>
<feature type="compositionally biased region" description="Polar residues" evidence="1">
    <location>
        <begin position="47"/>
        <end position="56"/>
    </location>
</feature>
<feature type="region of interest" description="Disordered" evidence="1">
    <location>
        <begin position="138"/>
        <end position="164"/>
    </location>
</feature>
<accession>A0A2P1GNZ4</accession>
<feature type="compositionally biased region" description="Basic and acidic residues" evidence="1">
    <location>
        <begin position="30"/>
        <end position="40"/>
    </location>
</feature>
<sequence>MDVDEILEQLTSLTVAVKAIKAKDQGSTSRRRDDSSDRGRSQRRSGPTNRSRSLSASRRKNPALGFVPKPVKGAPPVPLYQVGFPGGTFTFKAPYTNSCTAVKAGKVVTVKYELTESYETDAKTEDFTHQYVKNGTIYPYEPPKTQREPKSVTFTPGPNGTGPV</sequence>
<name>A0A2P1GNZ4_9VIRU</name>
<evidence type="ECO:0000256" key="1">
    <source>
        <dbReference type="SAM" id="MobiDB-lite"/>
    </source>
</evidence>
<evidence type="ECO:0000313" key="2">
    <source>
        <dbReference type="EMBL" id="AVM87599.1"/>
    </source>
</evidence>
<organism evidence="2">
    <name type="scientific">Wenling gobies fish astro-like virus</name>
    <dbReference type="NCBI Taxonomy" id="2116116"/>
    <lineage>
        <taxon>Viruses</taxon>
        <taxon>Riboviria</taxon>
    </lineage>
</organism>